<dbReference type="EMBL" id="FTOT01000001">
    <property type="protein sequence ID" value="SIS54725.1"/>
    <property type="molecule type" value="Genomic_DNA"/>
</dbReference>
<keyword evidence="1" id="KW-1133">Transmembrane helix</keyword>
<accession>A0A1N7JZG2</accession>
<dbReference type="RefSeq" id="WP_076527712.1">
    <property type="nucleotide sequence ID" value="NZ_BMEH01000001.1"/>
</dbReference>
<keyword evidence="1" id="KW-0812">Transmembrane</keyword>
<feature type="transmembrane region" description="Helical" evidence="1">
    <location>
        <begin position="23"/>
        <end position="41"/>
    </location>
</feature>
<dbReference type="AlphaFoldDB" id="A0A1N7JZG2"/>
<keyword evidence="1" id="KW-0472">Membrane</keyword>
<reference evidence="2 3" key="1">
    <citation type="submission" date="2017-01" db="EMBL/GenBank/DDBJ databases">
        <authorList>
            <person name="Mah S.A."/>
            <person name="Swanson W.J."/>
            <person name="Moy G.W."/>
            <person name="Vacquier V.D."/>
        </authorList>
    </citation>
    <scope>NUCLEOTIDE SEQUENCE [LARGE SCALE GENOMIC DNA]</scope>
    <source>
        <strain evidence="2 3">DSM 26375</strain>
    </source>
</reference>
<name>A0A1N7JZG2_9RHOB</name>
<gene>
    <name evidence="2" type="ORF">SAMN05421774_101134</name>
</gene>
<protein>
    <submittedName>
        <fullName evidence="2">Uncharacterized protein</fullName>
    </submittedName>
</protein>
<keyword evidence="3" id="KW-1185">Reference proteome</keyword>
<organism evidence="2 3">
    <name type="scientific">Gemmobacter megaterium</name>
    <dbReference type="NCBI Taxonomy" id="1086013"/>
    <lineage>
        <taxon>Bacteria</taxon>
        <taxon>Pseudomonadati</taxon>
        <taxon>Pseudomonadota</taxon>
        <taxon>Alphaproteobacteria</taxon>
        <taxon>Rhodobacterales</taxon>
        <taxon>Paracoccaceae</taxon>
        <taxon>Gemmobacter</taxon>
    </lineage>
</organism>
<evidence type="ECO:0000256" key="1">
    <source>
        <dbReference type="SAM" id="Phobius"/>
    </source>
</evidence>
<evidence type="ECO:0000313" key="3">
    <source>
        <dbReference type="Proteomes" id="UP000186141"/>
    </source>
</evidence>
<dbReference type="STRING" id="1086013.SAMN05421774_101134"/>
<dbReference type="Proteomes" id="UP000186141">
    <property type="component" value="Unassembled WGS sequence"/>
</dbReference>
<proteinExistence type="predicted"/>
<feature type="transmembrane region" description="Helical" evidence="1">
    <location>
        <begin position="56"/>
        <end position="73"/>
    </location>
</feature>
<evidence type="ECO:0000313" key="2">
    <source>
        <dbReference type="EMBL" id="SIS54725.1"/>
    </source>
</evidence>
<sequence>MKPPRQPLFVAPRIYRSRRLRDAARILPVLGGFLVLVPILWDPAGDGARSTARDGIYLFVLWGALILAARLLAPRLGEDPPAPGQTED</sequence>